<comment type="caution">
    <text evidence="1">The sequence shown here is derived from an EMBL/GenBank/DDBJ whole genome shotgun (WGS) entry which is preliminary data.</text>
</comment>
<dbReference type="EMBL" id="NNRN01000046">
    <property type="protein sequence ID" value="OYR29869.1"/>
    <property type="molecule type" value="Genomic_DNA"/>
</dbReference>
<evidence type="ECO:0000313" key="2">
    <source>
        <dbReference type="Proteomes" id="UP000216363"/>
    </source>
</evidence>
<reference evidence="1 2" key="1">
    <citation type="submission" date="2017-07" db="EMBL/GenBank/DDBJ databases">
        <title>Draft genome of Ochrobactrum lupini type strain LUP21.</title>
        <authorList>
            <person name="Krzyzanowska D.M."/>
            <person name="Jafra S."/>
        </authorList>
    </citation>
    <scope>NUCLEOTIDE SEQUENCE [LARGE SCALE GENOMIC DNA]</scope>
    <source>
        <strain evidence="1 2">LUP21</strain>
    </source>
</reference>
<name>A0A256GRX2_9HYPH</name>
<protein>
    <submittedName>
        <fullName evidence="1">Uncharacterized protein</fullName>
    </submittedName>
</protein>
<sequence length="56" mass="6229">MKTGLQKPPLEIASQKHHPVVMRRFGSLRRHCRISKPVARSLFLIPPGLRSGSAKG</sequence>
<dbReference type="AlphaFoldDB" id="A0A256GRX2"/>
<accession>A0A256GRX2</accession>
<proteinExistence type="predicted"/>
<dbReference type="Proteomes" id="UP000216363">
    <property type="component" value="Unassembled WGS sequence"/>
</dbReference>
<organism evidence="1 2">
    <name type="scientific">Brucella lupini</name>
    <dbReference type="NCBI Taxonomy" id="255457"/>
    <lineage>
        <taxon>Bacteria</taxon>
        <taxon>Pseudomonadati</taxon>
        <taxon>Pseudomonadota</taxon>
        <taxon>Alphaproteobacteria</taxon>
        <taxon>Hyphomicrobiales</taxon>
        <taxon>Brucellaceae</taxon>
        <taxon>Brucella/Ochrobactrum group</taxon>
        <taxon>Brucella</taxon>
    </lineage>
</organism>
<evidence type="ECO:0000313" key="1">
    <source>
        <dbReference type="EMBL" id="OYR29869.1"/>
    </source>
</evidence>
<gene>
    <name evidence="1" type="ORF">CES86_2434</name>
</gene>